<evidence type="ECO:0000256" key="2">
    <source>
        <dbReference type="ARBA" id="ARBA00023125"/>
    </source>
</evidence>
<proteinExistence type="predicted"/>
<dbReference type="InterPro" id="IPR000835">
    <property type="entry name" value="HTH_MarR-typ"/>
</dbReference>
<sequence>MMTISSGDKLAELQLLMERFAQRARNQIKMLENPFNLANGHVFVLMYLRRTEMCRVNDVVKLLGITSGAATGLTDKLVALGLIERTKPEDDRRVVQLSLTEKGKETVELIRKQRMEWFTSLVGQLDEDQVDLITEAFKLLLQTLEEK</sequence>
<dbReference type="Pfam" id="PF12802">
    <property type="entry name" value="MarR_2"/>
    <property type="match status" value="1"/>
</dbReference>
<evidence type="ECO:0000259" key="4">
    <source>
        <dbReference type="PROSITE" id="PS50995"/>
    </source>
</evidence>
<organism evidence="5 6">
    <name type="scientific">Paenibacillus lignilyticus</name>
    <dbReference type="NCBI Taxonomy" id="1172615"/>
    <lineage>
        <taxon>Bacteria</taxon>
        <taxon>Bacillati</taxon>
        <taxon>Bacillota</taxon>
        <taxon>Bacilli</taxon>
        <taxon>Bacillales</taxon>
        <taxon>Paenibacillaceae</taxon>
        <taxon>Paenibacillus</taxon>
    </lineage>
</organism>
<dbReference type="Gene3D" id="1.10.10.10">
    <property type="entry name" value="Winged helix-like DNA-binding domain superfamily/Winged helix DNA-binding domain"/>
    <property type="match status" value="1"/>
</dbReference>
<evidence type="ECO:0000256" key="3">
    <source>
        <dbReference type="ARBA" id="ARBA00023163"/>
    </source>
</evidence>
<dbReference type="InterPro" id="IPR023187">
    <property type="entry name" value="Tscrpt_reg_MarR-type_CS"/>
</dbReference>
<dbReference type="SMART" id="SM00347">
    <property type="entry name" value="HTH_MARR"/>
    <property type="match status" value="1"/>
</dbReference>
<protein>
    <submittedName>
        <fullName evidence="5">MarR family transcriptional regulator</fullName>
    </submittedName>
</protein>
<gene>
    <name evidence="5" type="ORF">I8J30_14355</name>
</gene>
<dbReference type="RefSeq" id="WP_210658740.1">
    <property type="nucleotide sequence ID" value="NZ_JAGKSP010000005.1"/>
</dbReference>
<name>A0ABS5CD30_9BACL</name>
<dbReference type="PANTHER" id="PTHR42756:SF1">
    <property type="entry name" value="TRANSCRIPTIONAL REPRESSOR OF EMRAB OPERON"/>
    <property type="match status" value="1"/>
</dbReference>
<dbReference type="PROSITE" id="PS01117">
    <property type="entry name" value="HTH_MARR_1"/>
    <property type="match status" value="1"/>
</dbReference>
<comment type="caution">
    <text evidence="5">The sequence shown here is derived from an EMBL/GenBank/DDBJ whole genome shotgun (WGS) entry which is preliminary data.</text>
</comment>
<keyword evidence="1" id="KW-0805">Transcription regulation</keyword>
<keyword evidence="6" id="KW-1185">Reference proteome</keyword>
<keyword evidence="3" id="KW-0804">Transcription</keyword>
<dbReference type="EMBL" id="JAGKSP010000005">
    <property type="protein sequence ID" value="MBP3963895.1"/>
    <property type="molecule type" value="Genomic_DNA"/>
</dbReference>
<dbReference type="InterPro" id="IPR036388">
    <property type="entry name" value="WH-like_DNA-bd_sf"/>
</dbReference>
<reference evidence="5 6" key="1">
    <citation type="submission" date="2021-04" db="EMBL/GenBank/DDBJ databases">
        <title>Paenibacillus sp. DLE-14 whole genome sequence.</title>
        <authorList>
            <person name="Ham Y.J."/>
        </authorList>
    </citation>
    <scope>NUCLEOTIDE SEQUENCE [LARGE SCALE GENOMIC DNA]</scope>
    <source>
        <strain evidence="5 6">DLE-14</strain>
    </source>
</reference>
<evidence type="ECO:0000313" key="5">
    <source>
        <dbReference type="EMBL" id="MBP3963895.1"/>
    </source>
</evidence>
<dbReference type="Proteomes" id="UP000673394">
    <property type="component" value="Unassembled WGS sequence"/>
</dbReference>
<dbReference type="PANTHER" id="PTHR42756">
    <property type="entry name" value="TRANSCRIPTIONAL REGULATOR, MARR"/>
    <property type="match status" value="1"/>
</dbReference>
<dbReference type="PROSITE" id="PS50995">
    <property type="entry name" value="HTH_MARR_2"/>
    <property type="match status" value="1"/>
</dbReference>
<evidence type="ECO:0000313" key="6">
    <source>
        <dbReference type="Proteomes" id="UP000673394"/>
    </source>
</evidence>
<dbReference type="InterPro" id="IPR036390">
    <property type="entry name" value="WH_DNA-bd_sf"/>
</dbReference>
<dbReference type="SUPFAM" id="SSF46785">
    <property type="entry name" value="Winged helix' DNA-binding domain"/>
    <property type="match status" value="1"/>
</dbReference>
<accession>A0ABS5CD30</accession>
<evidence type="ECO:0000256" key="1">
    <source>
        <dbReference type="ARBA" id="ARBA00023015"/>
    </source>
</evidence>
<dbReference type="PRINTS" id="PR00598">
    <property type="entry name" value="HTHMARR"/>
</dbReference>
<feature type="domain" description="HTH marR-type" evidence="4">
    <location>
        <begin position="10"/>
        <end position="142"/>
    </location>
</feature>
<keyword evidence="2" id="KW-0238">DNA-binding</keyword>